<dbReference type="SUPFAM" id="SSF48371">
    <property type="entry name" value="ARM repeat"/>
    <property type="match status" value="2"/>
</dbReference>
<dbReference type="Pfam" id="PF07539">
    <property type="entry name" value="UTP20_N"/>
    <property type="match status" value="1"/>
</dbReference>
<dbReference type="Gene3D" id="1.25.10.10">
    <property type="entry name" value="Leucine-rich Repeat Variant"/>
    <property type="match status" value="1"/>
</dbReference>
<dbReference type="InterPro" id="IPR046523">
    <property type="entry name" value="UTP20_dom"/>
</dbReference>
<feature type="compositionally biased region" description="Acidic residues" evidence="1">
    <location>
        <begin position="1667"/>
        <end position="1688"/>
    </location>
</feature>
<feature type="compositionally biased region" description="Acidic residues" evidence="1">
    <location>
        <begin position="1058"/>
        <end position="1079"/>
    </location>
</feature>
<evidence type="ECO:0000313" key="4">
    <source>
        <dbReference type="EMBL" id="RKO94831.1"/>
    </source>
</evidence>
<dbReference type="InterPro" id="IPR016024">
    <property type="entry name" value="ARM-type_fold"/>
</dbReference>
<name>A0A4P9WNW1_9FUNG</name>
<dbReference type="PANTHER" id="PTHR17695:SF11">
    <property type="entry name" value="SMALL SUBUNIT PROCESSOME COMPONENT 20 HOMOLOG"/>
    <property type="match status" value="1"/>
</dbReference>
<sequence>MGGKANERLSVFNALAYMFKYLAKELAVDIIPTFELIAPYLGDGKPFIRRFTAEAFGFLLRKVKGADADRAYAAIVSSLRENPKKDYCEGVSILFFETIKQVKNNLHSKARWILSKLLTVVMDGDYDEKEISFEMIRRVCMLIGHHTNRECMDVAWEFVMADLGPRIEGLKSDLSDTYCLNVGKVLALATIWSTIRVGGKVIDRKPLYETSQKLGRLLTARSSIPTYTQKTFMEFAASLVRFSTLEEVLIQGKSTLDIVFSMQDSTHVLAFCEILRGETWEHFPRIVMPLILSYLQRQWNAEPDKITFYLANLFGDGFENLVDSLPHSLKTQTGLVRFGRPDDSRNRTAGKQANAMNAEIADIPAALLNIINMKRDWSKEVERLGDDQHTSCFAVVSAALSCLPYISIPSSAVEEALATLLTSLINPIASQSLPSSAFDTRWIRGSRPHAVGALAGRVVSAIVKRAVLAGEQKRLVDMWGIVVESFLPHVVSNPVALTGVADYIEAVQECAPSSRLFAVFNLETVYAFIKQNVGSFDPSLRKETLRILSSFDQFKLLPRRDSQLHGPCQVFSLCLEMENTPNTVESVRDKTIILRRLDTLVSSRTMPAFYSEVPTRYALGLLSAPFEPLWPEATSSLVNIAGLDMEKFWTVFYDTLKRVSGKEPVADSPIVIKENLLAVEDVLVEKSRKQASAKKNQGKFAKSCLSFECTTINRLARSADIAYRALGEVDGALSVKFAEACIVYPGRFDMPKYYIQLIRVLGKLPAVVEQKSVQIVPLFIELFTGERNLGEDLMDVDNNEAPRAFDAGLDASKGIRIRVLEFLETFAKLRNPSRLHRAESIRAIQMELLAKGDAKMQHCALECIISWKNPGIVFLADAFRSLTDDEKFRDQLSQIDMEDIRASVKPEDRRETMQVLVRILFGKLISRRGRSSARALKARRAAIFSFFAGVEDDDRAYLVELMVHPFTALIEPSGAKSEGKLHLEDSLPENAFATVERQVGFMNVLESLVKQLRTLVVPFLPTLLAVTIRLIRNAETRLQRLRLVDGSGELDEASHDTDAEEEAANSEGEEEEDVEEMDGDGTGLKAHASQYQTIRQLGIRRLTQFFKLDADFDFAGYLPAMFESFIKPRIPRLHIENTQAPSALIQLLAAWSQDRRYVRYLTDYDSAVIPNLVSLLSAKKVAEAVVSIVLSIVESILELDREDPTDSLSDSVLRPHITVLLFNIDHILTASLASGAGPARLVGDTIPARAIRILAQISASVTDSTQAGKLVDIMVPYLKRPSRAVPEASKAEILRIMANFLPVLPAIREGRPDETPYYAVASSLFSSLVSRESRRQLLSVFAQFAELDPTLAVVSELAHELNSWAANRMDEPDFDRRFGAFTRINEDLYRTFTPTQWLPVLHNLIYHTSDVEEYSIRTSAAHGLSRFVSVAAETGSARLMEHVIRVLLPAIRISLRGSPPPVRSEFTTLLGLLVATFPTHPRFIDLVPLLADGDEEASFFANIHHLQAHRRERALRRLADACSQGLLGPSNVASLLIPMAANVVFESDRVTEHNLVNAAIPAIAACAGRLTWAHYQALLKRFLNASKRKPALEKTINRVIMGVLDSFHFDMAVGTEGGAEPAPEATDSAPAVPSEEIAQVVAEDSAEEMHVDGGEGSGEGEKKVEADLEAEEEEEAEAAEKEVEEEGSAESGGDRMDVDEDTRKRNLAERIHQAVVHKLLPELQTYLAKKDDEDSIPVRIPIALAIAKLLQRMPIESMELQLPKLLTTLCNLLRSRTQDARDSTRDTLVKISLLLGARFMPFIVKELEGALTRGYQLHVLGYTLHSLLAAVVPTVASGDLDS</sequence>
<feature type="compositionally biased region" description="Basic and acidic residues" evidence="1">
    <location>
        <begin position="1647"/>
        <end position="1666"/>
    </location>
</feature>
<evidence type="ECO:0000256" key="1">
    <source>
        <dbReference type="SAM" id="MobiDB-lite"/>
    </source>
</evidence>
<organism evidence="4 5">
    <name type="scientific">Blyttiomyces helicus</name>
    <dbReference type="NCBI Taxonomy" id="388810"/>
    <lineage>
        <taxon>Eukaryota</taxon>
        <taxon>Fungi</taxon>
        <taxon>Fungi incertae sedis</taxon>
        <taxon>Chytridiomycota</taxon>
        <taxon>Chytridiomycota incertae sedis</taxon>
        <taxon>Chytridiomycetes</taxon>
        <taxon>Chytridiomycetes incertae sedis</taxon>
        <taxon>Blyttiomyces</taxon>
    </lineage>
</organism>
<feature type="region of interest" description="Disordered" evidence="1">
    <location>
        <begin position="1049"/>
        <end position="1079"/>
    </location>
</feature>
<reference evidence="5" key="1">
    <citation type="journal article" date="2018" name="Nat. Microbiol.">
        <title>Leveraging single-cell genomics to expand the fungal tree of life.</title>
        <authorList>
            <person name="Ahrendt S.R."/>
            <person name="Quandt C.A."/>
            <person name="Ciobanu D."/>
            <person name="Clum A."/>
            <person name="Salamov A."/>
            <person name="Andreopoulos B."/>
            <person name="Cheng J.F."/>
            <person name="Woyke T."/>
            <person name="Pelin A."/>
            <person name="Henrissat B."/>
            <person name="Reynolds N.K."/>
            <person name="Benny G.L."/>
            <person name="Smith M.E."/>
            <person name="James T.Y."/>
            <person name="Grigoriev I.V."/>
        </authorList>
    </citation>
    <scope>NUCLEOTIDE SEQUENCE [LARGE SCALE GENOMIC DNA]</scope>
</reference>
<dbReference type="InterPro" id="IPR011430">
    <property type="entry name" value="UTP20_N"/>
</dbReference>
<gene>
    <name evidence="4" type="ORF">BDK51DRAFT_29883</name>
</gene>
<evidence type="ECO:0000313" key="5">
    <source>
        <dbReference type="Proteomes" id="UP000269721"/>
    </source>
</evidence>
<dbReference type="EMBL" id="KZ993812">
    <property type="protein sequence ID" value="RKO94831.1"/>
    <property type="molecule type" value="Genomic_DNA"/>
</dbReference>
<proteinExistence type="predicted"/>
<dbReference type="InterPro" id="IPR052575">
    <property type="entry name" value="SSU_processome_comp_20"/>
</dbReference>
<evidence type="ECO:0000259" key="2">
    <source>
        <dbReference type="Pfam" id="PF07539"/>
    </source>
</evidence>
<feature type="non-terminal residue" evidence="4">
    <location>
        <position position="1842"/>
    </location>
</feature>
<dbReference type="GO" id="GO:0030686">
    <property type="term" value="C:90S preribosome"/>
    <property type="evidence" value="ECO:0007669"/>
    <property type="project" value="TreeGrafter"/>
</dbReference>
<dbReference type="Pfam" id="PF20416">
    <property type="entry name" value="UTP20"/>
    <property type="match status" value="1"/>
</dbReference>
<dbReference type="PANTHER" id="PTHR17695">
    <property type="entry name" value="SMALL SUBUNIT PROCESSOME COMPONENT 20 HOMOLOG"/>
    <property type="match status" value="1"/>
</dbReference>
<feature type="domain" description="U3 small nucleolar RNA-associated protein 20 N-terminal" evidence="2">
    <location>
        <begin position="818"/>
        <end position="1456"/>
    </location>
</feature>
<protein>
    <submittedName>
        <fullName evidence="4">Uncharacterized protein</fullName>
    </submittedName>
</protein>
<feature type="region of interest" description="Disordered" evidence="1">
    <location>
        <begin position="1644"/>
        <end position="1699"/>
    </location>
</feature>
<accession>A0A4P9WNW1</accession>
<dbReference type="GO" id="GO:0032040">
    <property type="term" value="C:small-subunit processome"/>
    <property type="evidence" value="ECO:0007669"/>
    <property type="project" value="TreeGrafter"/>
</dbReference>
<feature type="domain" description="U3 small nucleolar RNA-associated protein 20" evidence="3">
    <location>
        <begin position="1730"/>
        <end position="1842"/>
    </location>
</feature>
<evidence type="ECO:0000259" key="3">
    <source>
        <dbReference type="Pfam" id="PF20416"/>
    </source>
</evidence>
<dbReference type="InterPro" id="IPR011989">
    <property type="entry name" value="ARM-like"/>
</dbReference>
<keyword evidence="5" id="KW-1185">Reference proteome</keyword>
<dbReference type="OrthoDB" id="360653at2759"/>
<dbReference type="Proteomes" id="UP000269721">
    <property type="component" value="Unassembled WGS sequence"/>
</dbReference>